<evidence type="ECO:0000256" key="6">
    <source>
        <dbReference type="ARBA" id="ARBA00023163"/>
    </source>
</evidence>
<evidence type="ECO:0000256" key="3">
    <source>
        <dbReference type="ARBA" id="ARBA00022490"/>
    </source>
</evidence>
<keyword evidence="10" id="KW-1185">Reference proteome</keyword>
<dbReference type="Gene3D" id="3.30.300.20">
    <property type="match status" value="1"/>
</dbReference>
<dbReference type="InterPro" id="IPR003718">
    <property type="entry name" value="OsmC/Ohr_fam"/>
</dbReference>
<evidence type="ECO:0000256" key="1">
    <source>
        <dbReference type="ARBA" id="ARBA00004496"/>
    </source>
</evidence>
<feature type="compositionally biased region" description="Basic and acidic residues" evidence="7">
    <location>
        <begin position="145"/>
        <end position="171"/>
    </location>
</feature>
<dbReference type="PROSITE" id="PS50995">
    <property type="entry name" value="HTH_MARR_2"/>
    <property type="match status" value="1"/>
</dbReference>
<dbReference type="SUPFAM" id="SSF46785">
    <property type="entry name" value="Winged helix' DNA-binding domain"/>
    <property type="match status" value="1"/>
</dbReference>
<dbReference type="SMART" id="SM00347">
    <property type="entry name" value="HTH_MARR"/>
    <property type="match status" value="1"/>
</dbReference>
<keyword evidence="6" id="KW-0804">Transcription</keyword>
<feature type="domain" description="HTH marR-type" evidence="8">
    <location>
        <begin position="13"/>
        <end position="143"/>
    </location>
</feature>
<keyword evidence="4" id="KW-0805">Transcription regulation</keyword>
<dbReference type="InterPro" id="IPR036388">
    <property type="entry name" value="WH-like_DNA-bd_sf"/>
</dbReference>
<dbReference type="PANTHER" id="PTHR33797:SF2">
    <property type="entry name" value="ORGANIC HYDROPEROXIDE RESISTANCE PROTEIN-LIKE"/>
    <property type="match status" value="1"/>
</dbReference>
<dbReference type="GO" id="GO:0006979">
    <property type="term" value="P:response to oxidative stress"/>
    <property type="evidence" value="ECO:0007669"/>
    <property type="project" value="InterPro"/>
</dbReference>
<comment type="caution">
    <text evidence="9">The sequence shown here is derived from an EMBL/GenBank/DDBJ whole genome shotgun (WGS) entry which is preliminary data.</text>
</comment>
<proteinExistence type="inferred from homology"/>
<organism evidence="9 10">
    <name type="scientific">Nocardiopsis kunsanensis</name>
    <dbReference type="NCBI Taxonomy" id="141693"/>
    <lineage>
        <taxon>Bacteria</taxon>
        <taxon>Bacillati</taxon>
        <taxon>Actinomycetota</taxon>
        <taxon>Actinomycetes</taxon>
        <taxon>Streptosporangiales</taxon>
        <taxon>Nocardiopsidaceae</taxon>
        <taxon>Nocardiopsis</taxon>
    </lineage>
</organism>
<dbReference type="EMBL" id="BMXL01000015">
    <property type="protein sequence ID" value="GHD29018.1"/>
    <property type="molecule type" value="Genomic_DNA"/>
</dbReference>
<dbReference type="GO" id="GO:0005737">
    <property type="term" value="C:cytoplasm"/>
    <property type="evidence" value="ECO:0007669"/>
    <property type="project" value="UniProtKB-SubCell"/>
</dbReference>
<sequence>MTEDTGTDQLALDNQLCFSLYTASRALTGLYRELLEDLGLTYPQYLVMLVLWERGSLTVKELGRALHLDSGTLSPLLRRLQGAGLLTRERAAEDERVVVVAVTEDGARLREHAHSVPDALLCATELSTERARVLRESLDAVTRAVEGREERTRPGQDPEHTDETRPRRGPREALMAQTLYTANATVTGEGRKGHGKTDDGRLEVDLSVPQGLGGDDGPGTNPEQLFAVGYGACFHGALRKVARESKTEIGESTVDAQVGLGKSDDGLDIAVDLTVTIGGVDQATAEKLVEDAHQNCPYSRATRGNIEVNLTAKAA</sequence>
<evidence type="ECO:0000313" key="10">
    <source>
        <dbReference type="Proteomes" id="UP000654947"/>
    </source>
</evidence>
<feature type="region of interest" description="Disordered" evidence="7">
    <location>
        <begin position="143"/>
        <end position="171"/>
    </location>
</feature>
<keyword evidence="5" id="KW-0238">DNA-binding</keyword>
<evidence type="ECO:0000256" key="5">
    <source>
        <dbReference type="ARBA" id="ARBA00023125"/>
    </source>
</evidence>
<dbReference type="InterPro" id="IPR000835">
    <property type="entry name" value="HTH_MarR-typ"/>
</dbReference>
<dbReference type="Pfam" id="PF02566">
    <property type="entry name" value="OsmC"/>
    <property type="match status" value="1"/>
</dbReference>
<comment type="subcellular location">
    <subcellularLocation>
        <location evidence="1">Cytoplasm</location>
    </subcellularLocation>
</comment>
<dbReference type="InterPro" id="IPR015946">
    <property type="entry name" value="KH_dom-like_a/b"/>
</dbReference>
<dbReference type="Gene3D" id="2.20.25.10">
    <property type="match status" value="1"/>
</dbReference>
<evidence type="ECO:0000313" key="9">
    <source>
        <dbReference type="EMBL" id="GHD29018.1"/>
    </source>
</evidence>
<gene>
    <name evidence="9" type="ORF">GCM10007147_29420</name>
</gene>
<protein>
    <recommendedName>
        <fullName evidence="8">HTH marR-type domain-containing protein</fullName>
    </recommendedName>
</protein>
<dbReference type="Pfam" id="PF22381">
    <property type="entry name" value="Staph_reg_Sar_Rot"/>
    <property type="match status" value="1"/>
</dbReference>
<dbReference type="InterPro" id="IPR036390">
    <property type="entry name" value="WH_DNA-bd_sf"/>
</dbReference>
<dbReference type="FunFam" id="1.10.10.10:FF:000163">
    <property type="entry name" value="MarR family transcriptional regulator"/>
    <property type="match status" value="1"/>
</dbReference>
<dbReference type="PANTHER" id="PTHR33797">
    <property type="entry name" value="ORGANIC HYDROPEROXIDE RESISTANCE PROTEIN-LIKE"/>
    <property type="match status" value="1"/>
</dbReference>
<evidence type="ECO:0000256" key="7">
    <source>
        <dbReference type="SAM" id="MobiDB-lite"/>
    </source>
</evidence>
<accession>A0A918XF64</accession>
<dbReference type="AlphaFoldDB" id="A0A918XF64"/>
<dbReference type="NCBIfam" id="TIGR03561">
    <property type="entry name" value="organ_hyd_perox"/>
    <property type="match status" value="1"/>
</dbReference>
<dbReference type="Gene3D" id="1.10.10.10">
    <property type="entry name" value="Winged helix-like DNA-binding domain superfamily/Winged helix DNA-binding domain"/>
    <property type="match status" value="1"/>
</dbReference>
<dbReference type="GO" id="GO:0003677">
    <property type="term" value="F:DNA binding"/>
    <property type="evidence" value="ECO:0007669"/>
    <property type="project" value="UniProtKB-KW"/>
</dbReference>
<comment type="similarity">
    <text evidence="2">Belongs to the OsmC/Ohr family.</text>
</comment>
<dbReference type="InterPro" id="IPR019953">
    <property type="entry name" value="OHR"/>
</dbReference>
<evidence type="ECO:0000256" key="2">
    <source>
        <dbReference type="ARBA" id="ARBA00007378"/>
    </source>
</evidence>
<name>A0A918XF64_9ACTN</name>
<dbReference type="InterPro" id="IPR055166">
    <property type="entry name" value="Transc_reg_Sar_Rot_HTH"/>
</dbReference>
<keyword evidence="3" id="KW-0963">Cytoplasm</keyword>
<evidence type="ECO:0000256" key="4">
    <source>
        <dbReference type="ARBA" id="ARBA00023015"/>
    </source>
</evidence>
<dbReference type="SUPFAM" id="SSF82784">
    <property type="entry name" value="OsmC-like"/>
    <property type="match status" value="1"/>
</dbReference>
<dbReference type="InterPro" id="IPR036102">
    <property type="entry name" value="OsmC/Ohrsf"/>
</dbReference>
<reference evidence="9 10" key="1">
    <citation type="journal article" date="2014" name="Int. J. Syst. Evol. Microbiol.">
        <title>Complete genome sequence of Corynebacterium casei LMG S-19264T (=DSM 44701T), isolated from a smear-ripened cheese.</title>
        <authorList>
            <consortium name="US DOE Joint Genome Institute (JGI-PGF)"/>
            <person name="Walter F."/>
            <person name="Albersmeier A."/>
            <person name="Kalinowski J."/>
            <person name="Ruckert C."/>
        </authorList>
    </citation>
    <scope>NUCLEOTIDE SEQUENCE [LARGE SCALE GENOMIC DNA]</scope>
    <source>
        <strain evidence="9 10">KCTC 19473</strain>
    </source>
</reference>
<dbReference type="GO" id="GO:0003700">
    <property type="term" value="F:DNA-binding transcription factor activity"/>
    <property type="evidence" value="ECO:0007669"/>
    <property type="project" value="InterPro"/>
</dbReference>
<dbReference type="PRINTS" id="PR00598">
    <property type="entry name" value="HTHMARR"/>
</dbReference>
<dbReference type="Proteomes" id="UP000654947">
    <property type="component" value="Unassembled WGS sequence"/>
</dbReference>
<evidence type="ECO:0000259" key="8">
    <source>
        <dbReference type="PROSITE" id="PS50995"/>
    </source>
</evidence>